<comment type="caution">
    <text evidence="1">The sequence shown here is derived from an EMBL/GenBank/DDBJ whole genome shotgun (WGS) entry which is preliminary data.</text>
</comment>
<gene>
    <name evidence="1" type="ORF">H2198_007856</name>
</gene>
<evidence type="ECO:0000313" key="1">
    <source>
        <dbReference type="EMBL" id="KAJ9652903.1"/>
    </source>
</evidence>
<dbReference type="Proteomes" id="UP001172386">
    <property type="component" value="Unassembled WGS sequence"/>
</dbReference>
<keyword evidence="2" id="KW-1185">Reference proteome</keyword>
<name>A0ACC2ZZG5_9EURO</name>
<protein>
    <submittedName>
        <fullName evidence="1">Uncharacterized protein</fullName>
    </submittedName>
</protein>
<evidence type="ECO:0000313" key="2">
    <source>
        <dbReference type="Proteomes" id="UP001172386"/>
    </source>
</evidence>
<organism evidence="1 2">
    <name type="scientific">Neophaeococcomyces mojaviensis</name>
    <dbReference type="NCBI Taxonomy" id="3383035"/>
    <lineage>
        <taxon>Eukaryota</taxon>
        <taxon>Fungi</taxon>
        <taxon>Dikarya</taxon>
        <taxon>Ascomycota</taxon>
        <taxon>Pezizomycotina</taxon>
        <taxon>Eurotiomycetes</taxon>
        <taxon>Chaetothyriomycetidae</taxon>
        <taxon>Chaetothyriales</taxon>
        <taxon>Chaetothyriales incertae sedis</taxon>
        <taxon>Neophaeococcomyces</taxon>
    </lineage>
</organism>
<accession>A0ACC2ZZG5</accession>
<sequence>MTPMQTSKTGFRSLWRMLNTPFTSTRIPSQVRSQSTLINKDNLPRILQPSLWETIVPPTVRAKTRQLFKDREQRSYNPASYFIWIYIFIGSQAIRIISVKNEYTTYSRQADVQIGKLREVVRKLLAGEEVDAEKVLGTDVPEEEEAWEVALREIENEERVWQQSKKEKREERARMSEEREREAQELQDASPVNSSADSRAPSTANTVSLPAIQLPPTAPGFY</sequence>
<reference evidence="1" key="1">
    <citation type="submission" date="2022-10" db="EMBL/GenBank/DDBJ databases">
        <title>Culturing micro-colonial fungi from biological soil crusts in the Mojave desert and describing Neophaeococcomyces mojavensis, and introducing the new genera and species Taxawa tesnikishii.</title>
        <authorList>
            <person name="Kurbessoian T."/>
            <person name="Stajich J.E."/>
        </authorList>
    </citation>
    <scope>NUCLEOTIDE SEQUENCE</scope>
    <source>
        <strain evidence="1">JES_112</strain>
    </source>
</reference>
<dbReference type="EMBL" id="JAPDRQ010000177">
    <property type="protein sequence ID" value="KAJ9652903.1"/>
    <property type="molecule type" value="Genomic_DNA"/>
</dbReference>
<proteinExistence type="predicted"/>